<keyword evidence="3" id="KW-1185">Reference proteome</keyword>
<dbReference type="Pfam" id="PF11716">
    <property type="entry name" value="MDMPI_N"/>
    <property type="match status" value="1"/>
</dbReference>
<dbReference type="Proteomes" id="UP000291189">
    <property type="component" value="Unassembled WGS sequence"/>
</dbReference>
<accession>A0A4Q5IXG4</accession>
<dbReference type="InterPro" id="IPR024344">
    <property type="entry name" value="MDMPI_metal-binding"/>
</dbReference>
<comment type="caution">
    <text evidence="2">The sequence shown here is derived from an EMBL/GenBank/DDBJ whole genome shotgun (WGS) entry which is preliminary data.</text>
</comment>
<sequence length="208" mass="21845">MSQGFLDAAAVTLALLREPEVATRWDEPSALAEMSVGALADHLGGQVVSGARGVTDAAWAGRGEQVSLVEHYRRSVWVGADLDSEANVGIRESAATGAAAGPDAVVARVQDALATVTPWPVDAPATTSMPHWQWSMTLDDFLTTRMMEMVVHADDLCAGLDVPTPDFPPSVTGPVYALLVGVAEDRHGQAAVTRALTRAERAGSIVVF</sequence>
<proteinExistence type="predicted"/>
<reference evidence="2 3" key="1">
    <citation type="submission" date="2019-01" db="EMBL/GenBank/DDBJ databases">
        <title>Nocardioides guangzhouensis sp. nov., an actinobacterium isolated from soil.</title>
        <authorList>
            <person name="Fu Y."/>
            <person name="Cai Y."/>
            <person name="Lin Z."/>
            <person name="Chen P."/>
        </authorList>
    </citation>
    <scope>NUCLEOTIDE SEQUENCE [LARGE SCALE GENOMIC DNA]</scope>
    <source>
        <strain evidence="2 3">NBRC 105384</strain>
    </source>
</reference>
<gene>
    <name evidence="2" type="ORF">ETU37_16080</name>
</gene>
<dbReference type="SUPFAM" id="SSF109854">
    <property type="entry name" value="DinB/YfiT-like putative metalloenzymes"/>
    <property type="match status" value="1"/>
</dbReference>
<dbReference type="OrthoDB" id="3213216at2"/>
<dbReference type="InterPro" id="IPR034660">
    <property type="entry name" value="DinB/YfiT-like"/>
</dbReference>
<feature type="domain" description="Mycothiol-dependent maleylpyruvate isomerase metal-binding" evidence="1">
    <location>
        <begin position="7"/>
        <end position="156"/>
    </location>
</feature>
<dbReference type="AlphaFoldDB" id="A0A4Q5IXG4"/>
<dbReference type="GO" id="GO:0046872">
    <property type="term" value="F:metal ion binding"/>
    <property type="evidence" value="ECO:0007669"/>
    <property type="project" value="InterPro"/>
</dbReference>
<evidence type="ECO:0000259" key="1">
    <source>
        <dbReference type="Pfam" id="PF11716"/>
    </source>
</evidence>
<dbReference type="RefSeq" id="WP_129988355.1">
    <property type="nucleotide sequence ID" value="NZ_SDPU01000028.1"/>
</dbReference>
<dbReference type="Gene3D" id="1.20.120.450">
    <property type="entry name" value="dinb family like domain"/>
    <property type="match status" value="1"/>
</dbReference>
<evidence type="ECO:0000313" key="2">
    <source>
        <dbReference type="EMBL" id="RYU10764.1"/>
    </source>
</evidence>
<protein>
    <recommendedName>
        <fullName evidence="1">Mycothiol-dependent maleylpyruvate isomerase metal-binding domain-containing protein</fullName>
    </recommendedName>
</protein>
<organism evidence="2 3">
    <name type="scientific">Nocardioides iriomotensis</name>
    <dbReference type="NCBI Taxonomy" id="715784"/>
    <lineage>
        <taxon>Bacteria</taxon>
        <taxon>Bacillati</taxon>
        <taxon>Actinomycetota</taxon>
        <taxon>Actinomycetes</taxon>
        <taxon>Propionibacteriales</taxon>
        <taxon>Nocardioidaceae</taxon>
        <taxon>Nocardioides</taxon>
    </lineage>
</organism>
<evidence type="ECO:0000313" key="3">
    <source>
        <dbReference type="Proteomes" id="UP000291189"/>
    </source>
</evidence>
<name>A0A4Q5IXG4_9ACTN</name>
<dbReference type="EMBL" id="SDPU01000028">
    <property type="protein sequence ID" value="RYU10764.1"/>
    <property type="molecule type" value="Genomic_DNA"/>
</dbReference>